<evidence type="ECO:0000256" key="2">
    <source>
        <dbReference type="SAM" id="Phobius"/>
    </source>
</evidence>
<comment type="caution">
    <text evidence="3">The sequence shown here is derived from an EMBL/GenBank/DDBJ whole genome shotgun (WGS) entry which is preliminary data.</text>
</comment>
<keyword evidence="4" id="KW-1185">Reference proteome</keyword>
<sequence>MSVESELAKRAVEKIAPGSSKYSRYIIIGALLLLIIAGSTAYYFYHKHTAAETKLHEAVTLTEQQATDINYLQNELNMSKQNAEALAAEVEKANTGKVQPVVSFSVQAPTVQAAAENVKDRINDKDPTLPPAAIADSDRTLSVTQRKSSSRTEVNPGK</sequence>
<evidence type="ECO:0000313" key="4">
    <source>
        <dbReference type="Proteomes" id="UP000295063"/>
    </source>
</evidence>
<dbReference type="AlphaFoldDB" id="A0A4R1PPS3"/>
<gene>
    <name evidence="3" type="ORF">EV210_12122</name>
</gene>
<evidence type="ECO:0000313" key="3">
    <source>
        <dbReference type="EMBL" id="TCL32457.1"/>
    </source>
</evidence>
<feature type="transmembrane region" description="Helical" evidence="2">
    <location>
        <begin position="25"/>
        <end position="45"/>
    </location>
</feature>
<feature type="compositionally biased region" description="Polar residues" evidence="1">
    <location>
        <begin position="140"/>
        <end position="158"/>
    </location>
</feature>
<feature type="region of interest" description="Disordered" evidence="1">
    <location>
        <begin position="120"/>
        <end position="158"/>
    </location>
</feature>
<keyword evidence="2" id="KW-0472">Membrane</keyword>
<evidence type="ECO:0000256" key="1">
    <source>
        <dbReference type="SAM" id="MobiDB-lite"/>
    </source>
</evidence>
<accession>A0A4R1PPS3</accession>
<organism evidence="3 4">
    <name type="scientific">Anaerospora hongkongensis</name>
    <dbReference type="NCBI Taxonomy" id="244830"/>
    <lineage>
        <taxon>Bacteria</taxon>
        <taxon>Bacillati</taxon>
        <taxon>Bacillota</taxon>
        <taxon>Negativicutes</taxon>
        <taxon>Selenomonadales</taxon>
        <taxon>Sporomusaceae</taxon>
        <taxon>Anaerospora</taxon>
    </lineage>
</organism>
<dbReference type="EMBL" id="SLUI01000021">
    <property type="protein sequence ID" value="TCL32457.1"/>
    <property type="molecule type" value="Genomic_DNA"/>
</dbReference>
<keyword evidence="2" id="KW-1133">Transmembrane helix</keyword>
<dbReference type="Proteomes" id="UP000295063">
    <property type="component" value="Unassembled WGS sequence"/>
</dbReference>
<name>A0A4R1PPS3_9FIRM</name>
<proteinExistence type="predicted"/>
<reference evidence="3 4" key="1">
    <citation type="submission" date="2019-03" db="EMBL/GenBank/DDBJ databases">
        <title>Genomic Encyclopedia of Type Strains, Phase IV (KMG-IV): sequencing the most valuable type-strain genomes for metagenomic binning, comparative biology and taxonomic classification.</title>
        <authorList>
            <person name="Goeker M."/>
        </authorList>
    </citation>
    <scope>NUCLEOTIDE SEQUENCE [LARGE SCALE GENOMIC DNA]</scope>
    <source>
        <strain evidence="3 4">DSM 15969</strain>
    </source>
</reference>
<protein>
    <submittedName>
        <fullName evidence="3">Uncharacterized protein</fullName>
    </submittedName>
</protein>
<keyword evidence="2" id="KW-0812">Transmembrane</keyword>